<sequence length="145" mass="15753">MKEVPESVAAAFQRSGSKLAFSPPTDTEAVVATFGEQPSNSQNEQYGFEHGMKFQSEKELQVHSVGGGIVSEIGVSDQYGKYIKIVHGDDIVSVYGGCSQIYVKSLEKVQKGQLIASVSPENNGSLSFELWVNDEVVNPADYIDF</sequence>
<dbReference type="InterPro" id="IPR016047">
    <property type="entry name" value="M23ase_b-sheet_dom"/>
</dbReference>
<dbReference type="InterPro" id="IPR011055">
    <property type="entry name" value="Dup_hybrid_motif"/>
</dbReference>
<name>A0A645H5G1_9ZZZZ</name>
<evidence type="ECO:0000313" key="2">
    <source>
        <dbReference type="EMBL" id="MPN34271.1"/>
    </source>
</evidence>
<reference evidence="2" key="1">
    <citation type="submission" date="2019-08" db="EMBL/GenBank/DDBJ databases">
        <authorList>
            <person name="Kucharzyk K."/>
            <person name="Murdoch R.W."/>
            <person name="Higgins S."/>
            <person name="Loffler F."/>
        </authorList>
    </citation>
    <scope>NUCLEOTIDE SEQUENCE</scope>
</reference>
<dbReference type="PANTHER" id="PTHR21666">
    <property type="entry name" value="PEPTIDASE-RELATED"/>
    <property type="match status" value="1"/>
</dbReference>
<dbReference type="CDD" id="cd12797">
    <property type="entry name" value="M23_peptidase"/>
    <property type="match status" value="1"/>
</dbReference>
<gene>
    <name evidence="2" type="ORF">SDC9_181764</name>
</gene>
<feature type="domain" description="M23ase beta-sheet core" evidence="1">
    <location>
        <begin position="48"/>
        <end position="139"/>
    </location>
</feature>
<dbReference type="Gene3D" id="2.70.70.10">
    <property type="entry name" value="Glucose Permease (Domain IIA)"/>
    <property type="match status" value="1"/>
</dbReference>
<dbReference type="AlphaFoldDB" id="A0A645H5G1"/>
<dbReference type="PANTHER" id="PTHR21666:SF270">
    <property type="entry name" value="MUREIN HYDROLASE ACTIVATOR ENVC"/>
    <property type="match status" value="1"/>
</dbReference>
<dbReference type="SUPFAM" id="SSF51261">
    <property type="entry name" value="Duplicated hybrid motif"/>
    <property type="match status" value="1"/>
</dbReference>
<dbReference type="Pfam" id="PF01551">
    <property type="entry name" value="Peptidase_M23"/>
    <property type="match status" value="1"/>
</dbReference>
<dbReference type="InterPro" id="IPR050570">
    <property type="entry name" value="Cell_wall_metabolism_enzyme"/>
</dbReference>
<dbReference type="GO" id="GO:0004222">
    <property type="term" value="F:metalloendopeptidase activity"/>
    <property type="evidence" value="ECO:0007669"/>
    <property type="project" value="TreeGrafter"/>
</dbReference>
<proteinExistence type="predicted"/>
<accession>A0A645H5G1</accession>
<comment type="caution">
    <text evidence="2">The sequence shown here is derived from an EMBL/GenBank/DDBJ whole genome shotgun (WGS) entry which is preliminary data.</text>
</comment>
<organism evidence="2">
    <name type="scientific">bioreactor metagenome</name>
    <dbReference type="NCBI Taxonomy" id="1076179"/>
    <lineage>
        <taxon>unclassified sequences</taxon>
        <taxon>metagenomes</taxon>
        <taxon>ecological metagenomes</taxon>
    </lineage>
</organism>
<dbReference type="EMBL" id="VSSQ01087221">
    <property type="protein sequence ID" value="MPN34271.1"/>
    <property type="molecule type" value="Genomic_DNA"/>
</dbReference>
<protein>
    <recommendedName>
        <fullName evidence="1">M23ase beta-sheet core domain-containing protein</fullName>
    </recommendedName>
</protein>
<evidence type="ECO:0000259" key="1">
    <source>
        <dbReference type="Pfam" id="PF01551"/>
    </source>
</evidence>